<dbReference type="Proteomes" id="UP000323188">
    <property type="component" value="Unassembled WGS sequence"/>
</dbReference>
<dbReference type="Gene3D" id="3.10.450.50">
    <property type="match status" value="1"/>
</dbReference>
<dbReference type="RefSeq" id="WP_154919543.1">
    <property type="nucleotide sequence ID" value="NZ_VUOE01000002.1"/>
</dbReference>
<gene>
    <name evidence="2" type="ORF">F0361_14310</name>
</gene>
<dbReference type="Pfam" id="PF14534">
    <property type="entry name" value="DUF4440"/>
    <property type="match status" value="1"/>
</dbReference>
<protein>
    <submittedName>
        <fullName evidence="2">Nuclear transport factor 2 family protein</fullName>
    </submittedName>
</protein>
<dbReference type="EMBL" id="VUOE01000002">
    <property type="protein sequence ID" value="KAA2217139.1"/>
    <property type="molecule type" value="Genomic_DNA"/>
</dbReference>
<evidence type="ECO:0000313" key="3">
    <source>
        <dbReference type="Proteomes" id="UP000323188"/>
    </source>
</evidence>
<dbReference type="SUPFAM" id="SSF54427">
    <property type="entry name" value="NTF2-like"/>
    <property type="match status" value="1"/>
</dbReference>
<sequence>MKYFLLAITLGIFVSCTETSNDAEDIDQIKKILHDQQTSWSNGDIEGFMAGYWESDSLKFYSGAKLSKGWETTLENYNLRYPSKAHTGKLQFKIADISKINKDAYWVMGEYHLTREVGDAKGTFLIIFKRINGDWKIVADSSC</sequence>
<dbReference type="InterPro" id="IPR027843">
    <property type="entry name" value="DUF4440"/>
</dbReference>
<evidence type="ECO:0000313" key="2">
    <source>
        <dbReference type="EMBL" id="KAA2217139.1"/>
    </source>
</evidence>
<organism evidence="2 3">
    <name type="scientific">Maribacter flavus</name>
    <dbReference type="NCBI Taxonomy" id="1658664"/>
    <lineage>
        <taxon>Bacteria</taxon>
        <taxon>Pseudomonadati</taxon>
        <taxon>Bacteroidota</taxon>
        <taxon>Flavobacteriia</taxon>
        <taxon>Flavobacteriales</taxon>
        <taxon>Flavobacteriaceae</taxon>
        <taxon>Maribacter</taxon>
    </lineage>
</organism>
<comment type="caution">
    <text evidence="2">The sequence shown here is derived from an EMBL/GenBank/DDBJ whole genome shotgun (WGS) entry which is preliminary data.</text>
</comment>
<reference evidence="2 3" key="1">
    <citation type="submission" date="2019-09" db="EMBL/GenBank/DDBJ databases">
        <authorList>
            <person name="Khan S.A."/>
            <person name="Jeon C.O."/>
            <person name="Chun B.H."/>
            <person name="Jeong S.E."/>
        </authorList>
    </citation>
    <scope>NUCLEOTIDE SEQUENCE [LARGE SCALE GENOMIC DNA]</scope>
    <source>
        <strain evidence="2 3">KCTC 42508</strain>
    </source>
</reference>
<accession>A0A5B2TSG1</accession>
<dbReference type="AlphaFoldDB" id="A0A5B2TSG1"/>
<name>A0A5B2TSG1_9FLAO</name>
<feature type="domain" description="DUF4440" evidence="1">
    <location>
        <begin position="29"/>
        <end position="137"/>
    </location>
</feature>
<proteinExistence type="predicted"/>
<dbReference type="InterPro" id="IPR032710">
    <property type="entry name" value="NTF2-like_dom_sf"/>
</dbReference>
<dbReference type="PROSITE" id="PS51257">
    <property type="entry name" value="PROKAR_LIPOPROTEIN"/>
    <property type="match status" value="1"/>
</dbReference>
<evidence type="ECO:0000259" key="1">
    <source>
        <dbReference type="Pfam" id="PF14534"/>
    </source>
</evidence>